<accession>A0A9Q1BCP4</accession>
<proteinExistence type="predicted"/>
<dbReference type="AlphaFoldDB" id="A0A9Q1BCP4"/>
<dbReference type="OrthoDB" id="419189at2759"/>
<sequence length="78" mass="8962">MSLNAHISSAVRSASFHIRDISRIRKYLNPHPTEQFVHSFVTSRLDTGTVTQSCLDFLKTNLHVYSCQLVNYVQKCCF</sequence>
<gene>
    <name evidence="1" type="ORF">HOLleu_41521</name>
</gene>
<dbReference type="Proteomes" id="UP001152320">
    <property type="component" value="Chromosome 23"/>
</dbReference>
<comment type="caution">
    <text evidence="1">The sequence shown here is derived from an EMBL/GenBank/DDBJ whole genome shotgun (WGS) entry which is preliminary data.</text>
</comment>
<dbReference type="EMBL" id="JAIZAY010000023">
    <property type="protein sequence ID" value="KAJ8019787.1"/>
    <property type="molecule type" value="Genomic_DNA"/>
</dbReference>
<reference evidence="1" key="1">
    <citation type="submission" date="2021-10" db="EMBL/GenBank/DDBJ databases">
        <title>Tropical sea cucumber genome reveals ecological adaptation and Cuvierian tubules defense mechanism.</title>
        <authorList>
            <person name="Chen T."/>
        </authorList>
    </citation>
    <scope>NUCLEOTIDE SEQUENCE</scope>
    <source>
        <strain evidence="1">Nanhai2018</strain>
        <tissue evidence="1">Muscle</tissue>
    </source>
</reference>
<evidence type="ECO:0000313" key="1">
    <source>
        <dbReference type="EMBL" id="KAJ8019787.1"/>
    </source>
</evidence>
<name>A0A9Q1BCP4_HOLLE</name>
<protein>
    <submittedName>
        <fullName evidence="1">Uncharacterized protein</fullName>
    </submittedName>
</protein>
<evidence type="ECO:0000313" key="2">
    <source>
        <dbReference type="Proteomes" id="UP001152320"/>
    </source>
</evidence>
<organism evidence="1 2">
    <name type="scientific">Holothuria leucospilota</name>
    <name type="common">Black long sea cucumber</name>
    <name type="synonym">Mertensiothuria leucospilota</name>
    <dbReference type="NCBI Taxonomy" id="206669"/>
    <lineage>
        <taxon>Eukaryota</taxon>
        <taxon>Metazoa</taxon>
        <taxon>Echinodermata</taxon>
        <taxon>Eleutherozoa</taxon>
        <taxon>Echinozoa</taxon>
        <taxon>Holothuroidea</taxon>
        <taxon>Aspidochirotacea</taxon>
        <taxon>Aspidochirotida</taxon>
        <taxon>Holothuriidae</taxon>
        <taxon>Holothuria</taxon>
    </lineage>
</organism>
<keyword evidence="2" id="KW-1185">Reference proteome</keyword>